<evidence type="ECO:0000256" key="4">
    <source>
        <dbReference type="ARBA" id="ARBA00022840"/>
    </source>
</evidence>
<evidence type="ECO:0008006" key="10">
    <source>
        <dbReference type="Google" id="ProtNLM"/>
    </source>
</evidence>
<keyword evidence="9" id="KW-1185">Reference proteome</keyword>
<keyword evidence="1" id="KW-0547">Nucleotide-binding</keyword>
<feature type="region of interest" description="Disordered" evidence="5">
    <location>
        <begin position="170"/>
        <end position="191"/>
    </location>
</feature>
<dbReference type="GO" id="GO:0005737">
    <property type="term" value="C:cytoplasm"/>
    <property type="evidence" value="ECO:0007669"/>
    <property type="project" value="TreeGrafter"/>
</dbReference>
<dbReference type="SMART" id="SM00487">
    <property type="entry name" value="DEXDc"/>
    <property type="match status" value="1"/>
</dbReference>
<evidence type="ECO:0000313" key="9">
    <source>
        <dbReference type="Proteomes" id="UP001150941"/>
    </source>
</evidence>
<dbReference type="PROSITE" id="PS51194">
    <property type="entry name" value="HELICASE_CTER"/>
    <property type="match status" value="1"/>
</dbReference>
<dbReference type="GO" id="GO:0003676">
    <property type="term" value="F:nucleic acid binding"/>
    <property type="evidence" value="ECO:0007669"/>
    <property type="project" value="InterPro"/>
</dbReference>
<feature type="domain" description="Helicase C-terminal" evidence="7">
    <location>
        <begin position="825"/>
        <end position="981"/>
    </location>
</feature>
<dbReference type="Proteomes" id="UP001150941">
    <property type="component" value="Unassembled WGS sequence"/>
</dbReference>
<keyword evidence="3" id="KW-0347">Helicase</keyword>
<dbReference type="GeneID" id="83199461"/>
<feature type="region of interest" description="Disordered" evidence="5">
    <location>
        <begin position="785"/>
        <end position="826"/>
    </location>
</feature>
<keyword evidence="2" id="KW-0378">Hydrolase</keyword>
<evidence type="ECO:0000256" key="3">
    <source>
        <dbReference type="ARBA" id="ARBA00022806"/>
    </source>
</evidence>
<dbReference type="SUPFAM" id="SSF52540">
    <property type="entry name" value="P-loop containing nucleoside triphosphate hydrolases"/>
    <property type="match status" value="1"/>
</dbReference>
<dbReference type="PANTHER" id="PTHR44533">
    <property type="entry name" value="DEAD/H RNA HELICASE, PUTATIVE-RELATED"/>
    <property type="match status" value="1"/>
</dbReference>
<dbReference type="Gene3D" id="3.40.50.300">
    <property type="entry name" value="P-loop containing nucleotide triphosphate hydrolases"/>
    <property type="match status" value="2"/>
</dbReference>
<dbReference type="GO" id="GO:0004386">
    <property type="term" value="F:helicase activity"/>
    <property type="evidence" value="ECO:0007669"/>
    <property type="project" value="UniProtKB-KW"/>
</dbReference>
<feature type="region of interest" description="Disordered" evidence="5">
    <location>
        <begin position="1322"/>
        <end position="1409"/>
    </location>
</feature>
<evidence type="ECO:0000256" key="5">
    <source>
        <dbReference type="SAM" id="MobiDB-lite"/>
    </source>
</evidence>
<dbReference type="OrthoDB" id="2320933at2759"/>
<evidence type="ECO:0000259" key="6">
    <source>
        <dbReference type="PROSITE" id="PS51192"/>
    </source>
</evidence>
<dbReference type="SMART" id="SM00490">
    <property type="entry name" value="HELICc"/>
    <property type="match status" value="1"/>
</dbReference>
<dbReference type="GO" id="GO:0016787">
    <property type="term" value="F:hydrolase activity"/>
    <property type="evidence" value="ECO:0007669"/>
    <property type="project" value="UniProtKB-KW"/>
</dbReference>
<feature type="domain" description="Helicase ATP-binding" evidence="6">
    <location>
        <begin position="387"/>
        <end position="535"/>
    </location>
</feature>
<comment type="caution">
    <text evidence="8">The sequence shown here is derived from an EMBL/GenBank/DDBJ whole genome shotgun (WGS) entry which is preliminary data.</text>
</comment>
<dbReference type="InterPro" id="IPR011545">
    <property type="entry name" value="DEAD/DEAH_box_helicase_dom"/>
</dbReference>
<dbReference type="InterPro" id="IPR014001">
    <property type="entry name" value="Helicase_ATP-bd"/>
</dbReference>
<name>A0A9W9PJC5_9EURO</name>
<proteinExistence type="predicted"/>
<feature type="compositionally biased region" description="Polar residues" evidence="5">
    <location>
        <begin position="1329"/>
        <end position="1344"/>
    </location>
</feature>
<dbReference type="InterPro" id="IPR001650">
    <property type="entry name" value="Helicase_C-like"/>
</dbReference>
<evidence type="ECO:0000256" key="2">
    <source>
        <dbReference type="ARBA" id="ARBA00022801"/>
    </source>
</evidence>
<dbReference type="InterPro" id="IPR059032">
    <property type="entry name" value="WHD_DDX60"/>
</dbReference>
<dbReference type="EMBL" id="JAPQKS010000002">
    <property type="protein sequence ID" value="KAJ5247878.1"/>
    <property type="molecule type" value="Genomic_DNA"/>
</dbReference>
<dbReference type="RefSeq" id="XP_058335299.1">
    <property type="nucleotide sequence ID" value="XM_058472158.1"/>
</dbReference>
<dbReference type="InterPro" id="IPR052431">
    <property type="entry name" value="SKI2_subfamily_helicases"/>
</dbReference>
<keyword evidence="4" id="KW-0067">ATP-binding</keyword>
<reference evidence="8" key="1">
    <citation type="submission" date="2022-11" db="EMBL/GenBank/DDBJ databases">
        <authorList>
            <person name="Petersen C."/>
        </authorList>
    </citation>
    <scope>NUCLEOTIDE SEQUENCE</scope>
    <source>
        <strain evidence="8">IBT 19713</strain>
    </source>
</reference>
<feature type="compositionally biased region" description="Basic and acidic residues" evidence="5">
    <location>
        <begin position="1390"/>
        <end position="1400"/>
    </location>
</feature>
<dbReference type="Pfam" id="PF00271">
    <property type="entry name" value="Helicase_C"/>
    <property type="match status" value="1"/>
</dbReference>
<gene>
    <name evidence="8" type="ORF">N7468_002861</name>
</gene>
<sequence>MEDIWAFLGDLCGFGNATQTEVLGKIKEKPAKKPKTKELRGLQDEPLQKDPKPRVSLLPFRNSVIDAHLRSIQLSIDASAPESVSAARSKIFGELSHWHNSRRPIDPKAHSTMSARQKMLAQKRHDFFMTEMRDYAASLTNATGNILDPEVIFVASGKEKRNGNTARTVTDIGEASSGNSGKKRVDKPRSMAVRQEAMSFTQGKRQEGHEKQVAKWHREVEGLQAESDLAKRYLSAGRFISSIAKESRESLEAEILTFQLDTLVQIYALATKKSIPYSQTSVLGLIWSTVLKISRLQQSVTADIAACVVSVTNALRLPQVDLQANSTRRLPFRFVRLTSANPGFHETQSPIEFQLAHAGPFLDRNMDSAPDSRVRDFEPDKWQRQVLDQIDARESVFVVAPTSAGKTFISFYAMKQVLEDDDDGVLVYVAPTKALVNQIAAEVQARFSKKYPKKCSGNPAYLQTMLLAPVNARTWSSKVRRIIFDEVHCIGQAQDGVVWEQLLLMSCCPIVALSATVGNPQEFCDWLSMAQRANSIKLRLVEHRQRYSDLRKYIYHPPKQFTFSGLFQPHLMPALGLEDTAEMEFIHPVASIIDRSRGIPDDLSLEPRDCLMLWKAMKKHETSTFPVEESLDPHFCLPQIVRKIDVVRWEARLKALLREWVMNTASPFDFVLTELTNTKCAESKTQSGTGPSPQKLDLTYQPRTLNPDDLLNTTLPLICSLHDLNALPALFFNYDRSMCEKLCRILWDSLVAAEGSWKKSSSAWKKKVAEWEEWKLNKEKLAKKKKPSASKIRGAEDDDLSRAERIRQSASCDTSPHESFDPDAPLDPFTFANIRKLSTGDFEEYAKQLRSRGVADWLISALQRGIGVHHAGMNRKYRQVCEMLFRKGYLRVVIATGTLALGINMPCKTVVFSGDSVFLTALNYRQAAGRAGRRGFDMLGNVVFQGIPYSKVCRLISSRLPHLNGHFPITTSLVLRLCSLLYGSKYAPYAVNAVNSILSCARIYLGGPKMKDTVLHHLRFSIEYLRRNQLLDRHGAPLNFAGCVSHLYYTENSSFAFHALLNAGYFHTLCANVVRQPKNTLLTLMLVLSHLFGRQNLRHATLEQMQSNVRKGTSLVVLPPMPKKALKVLHQHNKDTLNVYVAYVTTFIDQHIVDPDRTLPFTDTNCGGSESWSELGIPNITPAKDTYVISPFYALSGHSDKWCKISDLCETIRGGVWLEEAVVPSMMGYPDGAALNAYLFDFFKHGNIRALEQENGIRKGDIWFLLNDFSLVLATVVTSLENFLKLTPGTEIDMLDIMGAGEDHEAAVDSTLDELDMRKIQTPKPAIQTKPQQDQKSQKTSRALATSIIAESWDDISSDETGQGNDDCEGTSNRPKQTGTNAQAIEMEIGVDRSEPERLSESSWEETDGGNEGILRVLRAFKMLQDDFNGKFKAMWA</sequence>
<dbReference type="GO" id="GO:0005524">
    <property type="term" value="F:ATP binding"/>
    <property type="evidence" value="ECO:0007669"/>
    <property type="project" value="UniProtKB-KW"/>
</dbReference>
<reference evidence="8" key="2">
    <citation type="journal article" date="2023" name="IMA Fungus">
        <title>Comparative genomic study of the Penicillium genus elucidates a diverse pangenome and 15 lateral gene transfer events.</title>
        <authorList>
            <person name="Petersen C."/>
            <person name="Sorensen T."/>
            <person name="Nielsen M.R."/>
            <person name="Sondergaard T.E."/>
            <person name="Sorensen J.L."/>
            <person name="Fitzpatrick D.A."/>
            <person name="Frisvad J.C."/>
            <person name="Nielsen K.L."/>
        </authorList>
    </citation>
    <scope>NUCLEOTIDE SEQUENCE</scope>
    <source>
        <strain evidence="8">IBT 19713</strain>
    </source>
</reference>
<dbReference type="PANTHER" id="PTHR44533:SF4">
    <property type="entry name" value="DEAD_H RNA HELICASE, PUTATIVE-RELATED"/>
    <property type="match status" value="1"/>
</dbReference>
<feature type="region of interest" description="Disordered" evidence="5">
    <location>
        <begin position="29"/>
        <end position="53"/>
    </location>
</feature>
<dbReference type="InterPro" id="IPR027417">
    <property type="entry name" value="P-loop_NTPase"/>
</dbReference>
<evidence type="ECO:0000259" key="7">
    <source>
        <dbReference type="PROSITE" id="PS51194"/>
    </source>
</evidence>
<dbReference type="CDD" id="cd18795">
    <property type="entry name" value="SF2_C_Ski2"/>
    <property type="match status" value="1"/>
</dbReference>
<organism evidence="8 9">
    <name type="scientific">Penicillium chermesinum</name>
    <dbReference type="NCBI Taxonomy" id="63820"/>
    <lineage>
        <taxon>Eukaryota</taxon>
        <taxon>Fungi</taxon>
        <taxon>Dikarya</taxon>
        <taxon>Ascomycota</taxon>
        <taxon>Pezizomycotina</taxon>
        <taxon>Eurotiomycetes</taxon>
        <taxon>Eurotiomycetidae</taxon>
        <taxon>Eurotiales</taxon>
        <taxon>Aspergillaceae</taxon>
        <taxon>Penicillium</taxon>
    </lineage>
</organism>
<dbReference type="Pfam" id="PF26076">
    <property type="entry name" value="WHD_DDX60"/>
    <property type="match status" value="1"/>
</dbReference>
<dbReference type="Pfam" id="PF00270">
    <property type="entry name" value="DEAD"/>
    <property type="match status" value="1"/>
</dbReference>
<evidence type="ECO:0000256" key="1">
    <source>
        <dbReference type="ARBA" id="ARBA00022741"/>
    </source>
</evidence>
<dbReference type="PROSITE" id="PS51192">
    <property type="entry name" value="HELICASE_ATP_BIND_1"/>
    <property type="match status" value="1"/>
</dbReference>
<feature type="compositionally biased region" description="Polar residues" evidence="5">
    <location>
        <begin position="1359"/>
        <end position="1383"/>
    </location>
</feature>
<protein>
    <recommendedName>
        <fullName evidence="10">DEAD/DEAH box helicase</fullName>
    </recommendedName>
</protein>
<evidence type="ECO:0000313" key="8">
    <source>
        <dbReference type="EMBL" id="KAJ5247878.1"/>
    </source>
</evidence>
<accession>A0A9W9PJC5</accession>